<dbReference type="Proteomes" id="UP000751190">
    <property type="component" value="Unassembled WGS sequence"/>
</dbReference>
<comment type="caution">
    <text evidence="5">The sequence shown here is derived from an EMBL/GenBank/DDBJ whole genome shotgun (WGS) entry which is preliminary data.</text>
</comment>
<dbReference type="PANTHER" id="PTHR44858:SF1">
    <property type="entry name" value="UDP-N-ACETYLGLUCOSAMINE--PEPTIDE N-ACETYLGLUCOSAMINYLTRANSFERASE SPINDLY-RELATED"/>
    <property type="match status" value="1"/>
</dbReference>
<evidence type="ECO:0000313" key="5">
    <source>
        <dbReference type="EMBL" id="KAG8469534.1"/>
    </source>
</evidence>
<keyword evidence="1" id="KW-0677">Repeat</keyword>
<evidence type="ECO:0000256" key="2">
    <source>
        <dbReference type="ARBA" id="ARBA00022803"/>
    </source>
</evidence>
<sequence length="689" mass="73842">MPLRAHRAALLADTGVPAAPLSASGPASLAPYSGISNTTSRRLVAEYKASRHANGKRSPDDYVAMGQAYLTSGYAEPAVRCFTSALLDASPRVDALYGRGNAYELMEAYAAAIADYSAAIKVQPLTPQLFKSLAGALLAMDRYEEAMAAYTHTMAICSIDDDNDAKEAYGRCLFELSEHERAEAVLSEVLRDDRGRAVSLMYRGCARMELRGEDDSEAQADFEAAHALDPTLPTQMRQRAQREVRMGNAEGAALTLSRCARLDKNNPLVLFERARCWLRCFPPDVPRALADMSECANRLRVAQSGFGDNDALIGCLRGRADLLLERNRPAEAVVQFDELVSMYPPGELPRGVVVGRLRATHALQAKRIFDEDRNPEEWTDDEIARATLDSDTLCDVHTAALGDPAAVGFLLKETSSTQNAHYLRANLLARNTWAKPIGTRRDEAMREALDEFRRAHACGFAVHAIGAGRPGVVVTTAWSLGAAEPEYREAPRPVSTLAKLCAVALAAAGAGYSGVGSSSPGFAHAALAALLARETLPRAPGEQRPRADVCKMMIAHILAQRSTDTAAFDWVRWAGTLLSASAIVAASAYGDALPDTRKPAAAPTGKAAGGAGKSAAGGTQRAAPPSLVALCVCAIGGALPKSIESPFELTVQEGKIARDSDEGMMSFRVLWEQLRPPPEEEPKRAAKKK</sequence>
<dbReference type="OrthoDB" id="417155at2759"/>
<keyword evidence="2 3" id="KW-0802">TPR repeat</keyword>
<keyword evidence="6" id="KW-1185">Reference proteome</keyword>
<evidence type="ECO:0000256" key="1">
    <source>
        <dbReference type="ARBA" id="ARBA00022737"/>
    </source>
</evidence>
<evidence type="ECO:0000313" key="6">
    <source>
        <dbReference type="Proteomes" id="UP000751190"/>
    </source>
</evidence>
<dbReference type="EMBL" id="JAGTXO010000002">
    <property type="protein sequence ID" value="KAG8469534.1"/>
    <property type="molecule type" value="Genomic_DNA"/>
</dbReference>
<dbReference type="AlphaFoldDB" id="A0A8J5Y198"/>
<dbReference type="Pfam" id="PF13181">
    <property type="entry name" value="TPR_8"/>
    <property type="match status" value="1"/>
</dbReference>
<feature type="region of interest" description="Disordered" evidence="4">
    <location>
        <begin position="595"/>
        <end position="621"/>
    </location>
</feature>
<feature type="repeat" description="TPR" evidence="3">
    <location>
        <begin position="93"/>
        <end position="126"/>
    </location>
</feature>
<dbReference type="InterPro" id="IPR019734">
    <property type="entry name" value="TPR_rpt"/>
</dbReference>
<dbReference type="PROSITE" id="PS50005">
    <property type="entry name" value="TPR"/>
    <property type="match status" value="1"/>
</dbReference>
<dbReference type="InterPro" id="IPR050498">
    <property type="entry name" value="Ycf3"/>
</dbReference>
<accession>A0A8J5Y198</accession>
<dbReference type="SUPFAM" id="SSF48452">
    <property type="entry name" value="TPR-like"/>
    <property type="match status" value="1"/>
</dbReference>
<organism evidence="5 6">
    <name type="scientific">Diacronema lutheri</name>
    <name type="common">Unicellular marine alga</name>
    <name type="synonym">Monochrysis lutheri</name>
    <dbReference type="NCBI Taxonomy" id="2081491"/>
    <lineage>
        <taxon>Eukaryota</taxon>
        <taxon>Haptista</taxon>
        <taxon>Haptophyta</taxon>
        <taxon>Pavlovophyceae</taxon>
        <taxon>Pavlovales</taxon>
        <taxon>Pavlovaceae</taxon>
        <taxon>Diacronema</taxon>
    </lineage>
</organism>
<protein>
    <submittedName>
        <fullName evidence="5">Uncharacterized protein</fullName>
    </submittedName>
</protein>
<gene>
    <name evidence="5" type="ORF">KFE25_005989</name>
</gene>
<dbReference type="PANTHER" id="PTHR44858">
    <property type="entry name" value="TETRATRICOPEPTIDE REPEAT PROTEIN 6"/>
    <property type="match status" value="1"/>
</dbReference>
<dbReference type="InterPro" id="IPR011990">
    <property type="entry name" value="TPR-like_helical_dom_sf"/>
</dbReference>
<reference evidence="5" key="1">
    <citation type="submission" date="2021-05" db="EMBL/GenBank/DDBJ databases">
        <title>The genome of the haptophyte Pavlova lutheri (Diacronema luteri, Pavlovales) - a model for lipid biosynthesis in eukaryotic algae.</title>
        <authorList>
            <person name="Hulatt C.J."/>
            <person name="Posewitz M.C."/>
        </authorList>
    </citation>
    <scope>NUCLEOTIDE SEQUENCE</scope>
    <source>
        <strain evidence="5">NIVA-4/92</strain>
    </source>
</reference>
<evidence type="ECO:0000256" key="4">
    <source>
        <dbReference type="SAM" id="MobiDB-lite"/>
    </source>
</evidence>
<evidence type="ECO:0000256" key="3">
    <source>
        <dbReference type="PROSITE-ProRule" id="PRU00339"/>
    </source>
</evidence>
<proteinExistence type="predicted"/>
<dbReference type="Gene3D" id="1.25.40.10">
    <property type="entry name" value="Tetratricopeptide repeat domain"/>
    <property type="match status" value="2"/>
</dbReference>
<name>A0A8J5Y198_DIALT</name>
<dbReference type="SMART" id="SM00028">
    <property type="entry name" value="TPR"/>
    <property type="match status" value="3"/>
</dbReference>